<evidence type="ECO:0000313" key="4">
    <source>
        <dbReference type="EnsemblMetazoa" id="OVOC11971.1"/>
    </source>
</evidence>
<dbReference type="PANTHER" id="PTHR21501">
    <property type="entry name" value="PROTEIN FAM-161"/>
    <property type="match status" value="1"/>
</dbReference>
<dbReference type="InterPro" id="IPR019579">
    <property type="entry name" value="FAM161A/B"/>
</dbReference>
<dbReference type="GO" id="GO:0044782">
    <property type="term" value="P:cilium organization"/>
    <property type="evidence" value="ECO:0007669"/>
    <property type="project" value="TreeGrafter"/>
</dbReference>
<evidence type="ECO:0000256" key="2">
    <source>
        <dbReference type="ARBA" id="ARBA00023054"/>
    </source>
</evidence>
<evidence type="ECO:0000256" key="3">
    <source>
        <dbReference type="SAM" id="Coils"/>
    </source>
</evidence>
<evidence type="ECO:0000313" key="5">
    <source>
        <dbReference type="Proteomes" id="UP000024404"/>
    </source>
</evidence>
<dbReference type="GO" id="GO:0005929">
    <property type="term" value="C:cilium"/>
    <property type="evidence" value="ECO:0007669"/>
    <property type="project" value="TreeGrafter"/>
</dbReference>
<protein>
    <submittedName>
        <fullName evidence="4">Uncharacterized protein</fullName>
    </submittedName>
</protein>
<reference evidence="4" key="2">
    <citation type="submission" date="2022-06" db="UniProtKB">
        <authorList>
            <consortium name="EnsemblMetazoa"/>
        </authorList>
    </citation>
    <scope>IDENTIFICATION</scope>
</reference>
<organism evidence="4 5">
    <name type="scientific">Onchocerca volvulus</name>
    <dbReference type="NCBI Taxonomy" id="6282"/>
    <lineage>
        <taxon>Eukaryota</taxon>
        <taxon>Metazoa</taxon>
        <taxon>Ecdysozoa</taxon>
        <taxon>Nematoda</taxon>
        <taxon>Chromadorea</taxon>
        <taxon>Rhabditida</taxon>
        <taxon>Spirurina</taxon>
        <taxon>Spiruromorpha</taxon>
        <taxon>Filarioidea</taxon>
        <taxon>Onchocercidae</taxon>
        <taxon>Onchocerca</taxon>
    </lineage>
</organism>
<evidence type="ECO:0000256" key="1">
    <source>
        <dbReference type="ARBA" id="ARBA00006663"/>
    </source>
</evidence>
<reference evidence="5" key="1">
    <citation type="submission" date="2013-10" db="EMBL/GenBank/DDBJ databases">
        <title>Genome sequencing of Onchocerca volvulus.</title>
        <authorList>
            <person name="Cotton J."/>
            <person name="Tsai J."/>
            <person name="Stanley E."/>
            <person name="Tracey A."/>
            <person name="Holroyd N."/>
            <person name="Lustigman S."/>
            <person name="Berriman M."/>
        </authorList>
    </citation>
    <scope>NUCLEOTIDE SEQUENCE</scope>
</reference>
<dbReference type="GO" id="GO:0005856">
    <property type="term" value="C:cytoskeleton"/>
    <property type="evidence" value="ECO:0007669"/>
    <property type="project" value="UniProtKB-ARBA"/>
</dbReference>
<proteinExistence type="inferred from homology"/>
<dbReference type="OMA" id="MEIERNC"/>
<keyword evidence="2 3" id="KW-0175">Coiled coil</keyword>
<keyword evidence="5" id="KW-1185">Reference proteome</keyword>
<dbReference type="EMBL" id="CMVM020000383">
    <property type="status" value="NOT_ANNOTATED_CDS"/>
    <property type="molecule type" value="Genomic_DNA"/>
</dbReference>
<dbReference type="Pfam" id="PF10595">
    <property type="entry name" value="FAM161A_B"/>
    <property type="match status" value="1"/>
</dbReference>
<dbReference type="EnsemblMetazoa" id="OVOC11971.1">
    <property type="protein sequence ID" value="OVOC11971.1"/>
    <property type="gene ID" value="WBGene00248780"/>
</dbReference>
<dbReference type="AlphaFoldDB" id="A0A8R1XQ17"/>
<comment type="similarity">
    <text evidence="1">Belongs to the FAM161 family.</text>
</comment>
<sequence length="357" mass="42791">MRHQKAVEMLKKVRSPRMVAKFESENFHLRRCISAEAFDWKKRETFKAKDVPLSVYVPPYKDEIEACKRARRKTERVAELIRTSRAPPGLEKHAIQSKVQHRLRHAKYCTDQEPKRNICYSRTVPNFKKLHEKLLNKLEKAAENRPVTVVTPFYFQTDEQTHHKCKHENLLPEIHRRSYSMSNLREYNGPGIRLNHASLLRNEANRIRVQKMEIERNCSKKFWELMRKRGELARIKLKQKMSTEVTTICDIQRRLEEKKTKQQERADEYRNELEAMKRRVQSRALIIEQQEMLIKMQRFERKYNETVAGIRNKTRKISIKNQYSKRLKGKMMMINSDQQTMMISALDQSDNEMVCYH</sequence>
<dbReference type="PANTHER" id="PTHR21501:SF1">
    <property type="entry name" value="PROTEIN FAM-161"/>
    <property type="match status" value="1"/>
</dbReference>
<feature type="coiled-coil region" evidence="3">
    <location>
        <begin position="252"/>
        <end position="279"/>
    </location>
</feature>
<accession>A0A8R1XQ17</accession>
<dbReference type="Proteomes" id="UP000024404">
    <property type="component" value="Unassembled WGS sequence"/>
</dbReference>
<name>A0A8R1XQ17_ONCVO</name>
<dbReference type="InterPro" id="IPR051655">
    <property type="entry name" value="FAM161"/>
</dbReference>